<evidence type="ECO:0000313" key="2">
    <source>
        <dbReference type="EMBL" id="SEO84860.1"/>
    </source>
</evidence>
<dbReference type="Gene3D" id="2.30.40.10">
    <property type="entry name" value="Urease, subunit C, domain 1"/>
    <property type="match status" value="1"/>
</dbReference>
<dbReference type="Pfam" id="PF07969">
    <property type="entry name" value="Amidohydro_3"/>
    <property type="match status" value="1"/>
</dbReference>
<sequence length="531" mass="59369">MGKLWYGGKIYTMVKEDATVEAVYTESGKIIEVGSYQDLTEKYSSEIAEIIKLDGKTMFPGFVDSHLHIIGHGEKLEHLDLSLCTSAEQVLQLVRERLATLAPGQWLFGEGWNDNQWDEVRIIDRRELDQLSTSHPILLNRICRHALIANTRAIQLAELSSHTAEPIGGRIDRDQDGRMTGYFLDNAQELIKRAIPDRSVTQLTELIDRSVADLLRLGLVGGHTEDLAYYGQDSFNRVSQAYFNSLTDGPHKFRAHLLVHHDVINDFQRAQLTYQSGTPFIEYGAMKIFSDGALGGRTAWLREPYADDPSNRGLAIHNKASLTALIKQARSLDLPVAIHAIGDQAMELVVELLKAYPLKSGARDRIIHAMIVNPVLIEVLKELNVVLDIQPTFVASDFPWVIERLGEKRIKNAYPWQTFLNEGIPCAAGSDAPIETVNPLYGIESFVLRKSSIDNQIYNQAEQLSVYDAISLYTKGSAFVIGKEEVTGQIKTGFQADFTILREDPFQVAADCIHQINVAMTVVDGEVMYRG</sequence>
<dbReference type="Gene3D" id="3.10.310.70">
    <property type="match status" value="1"/>
</dbReference>
<dbReference type="CDD" id="cd01300">
    <property type="entry name" value="YtcJ_like"/>
    <property type="match status" value="1"/>
</dbReference>
<dbReference type="InterPro" id="IPR011059">
    <property type="entry name" value="Metal-dep_hydrolase_composite"/>
</dbReference>
<gene>
    <name evidence="2" type="ORF">SAMN04488134_11445</name>
</gene>
<dbReference type="Gene3D" id="3.20.20.140">
    <property type="entry name" value="Metal-dependent hydrolases"/>
    <property type="match status" value="1"/>
</dbReference>
<dbReference type="InterPro" id="IPR032466">
    <property type="entry name" value="Metal_Hydrolase"/>
</dbReference>
<dbReference type="PANTHER" id="PTHR22642">
    <property type="entry name" value="IMIDAZOLONEPROPIONASE"/>
    <property type="match status" value="1"/>
</dbReference>
<dbReference type="STRING" id="872970.SAMN04488134_11445"/>
<keyword evidence="3" id="KW-1185">Reference proteome</keyword>
<dbReference type="GO" id="GO:0016810">
    <property type="term" value="F:hydrolase activity, acting on carbon-nitrogen (but not peptide) bonds"/>
    <property type="evidence" value="ECO:0007669"/>
    <property type="project" value="InterPro"/>
</dbReference>
<feature type="domain" description="Amidohydrolase 3" evidence="1">
    <location>
        <begin position="49"/>
        <end position="529"/>
    </location>
</feature>
<dbReference type="InterPro" id="IPR033932">
    <property type="entry name" value="YtcJ-like"/>
</dbReference>
<evidence type="ECO:0000313" key="3">
    <source>
        <dbReference type="Proteomes" id="UP000199300"/>
    </source>
</evidence>
<evidence type="ECO:0000259" key="1">
    <source>
        <dbReference type="Pfam" id="PF07969"/>
    </source>
</evidence>
<name>A0A1H8T1K4_9BACI</name>
<dbReference type="AlphaFoldDB" id="A0A1H8T1K4"/>
<proteinExistence type="predicted"/>
<organism evidence="2 3">
    <name type="scientific">Amphibacillus marinus</name>
    <dbReference type="NCBI Taxonomy" id="872970"/>
    <lineage>
        <taxon>Bacteria</taxon>
        <taxon>Bacillati</taxon>
        <taxon>Bacillota</taxon>
        <taxon>Bacilli</taxon>
        <taxon>Bacillales</taxon>
        <taxon>Bacillaceae</taxon>
        <taxon>Amphibacillus</taxon>
    </lineage>
</organism>
<dbReference type="RefSeq" id="WP_091500020.1">
    <property type="nucleotide sequence ID" value="NZ_FODJ01000014.1"/>
</dbReference>
<accession>A0A1H8T1K4</accession>
<dbReference type="EMBL" id="FODJ01000014">
    <property type="protein sequence ID" value="SEO84860.1"/>
    <property type="molecule type" value="Genomic_DNA"/>
</dbReference>
<protein>
    <recommendedName>
        <fullName evidence="1">Amidohydrolase 3 domain-containing protein</fullName>
    </recommendedName>
</protein>
<reference evidence="2 3" key="1">
    <citation type="submission" date="2016-10" db="EMBL/GenBank/DDBJ databases">
        <authorList>
            <person name="de Groot N.N."/>
        </authorList>
    </citation>
    <scope>NUCLEOTIDE SEQUENCE [LARGE SCALE GENOMIC DNA]</scope>
    <source>
        <strain evidence="2 3">CGMCC 1.10434</strain>
    </source>
</reference>
<dbReference type="PANTHER" id="PTHR22642:SF2">
    <property type="entry name" value="PROTEIN LONG AFTER FAR-RED 3"/>
    <property type="match status" value="1"/>
</dbReference>
<dbReference type="SUPFAM" id="SSF51338">
    <property type="entry name" value="Composite domain of metallo-dependent hydrolases"/>
    <property type="match status" value="1"/>
</dbReference>
<dbReference type="OrthoDB" id="9767366at2"/>
<dbReference type="InterPro" id="IPR013108">
    <property type="entry name" value="Amidohydro_3"/>
</dbReference>
<dbReference type="Proteomes" id="UP000199300">
    <property type="component" value="Unassembled WGS sequence"/>
</dbReference>
<dbReference type="SUPFAM" id="SSF51556">
    <property type="entry name" value="Metallo-dependent hydrolases"/>
    <property type="match status" value="1"/>
</dbReference>